<comment type="caution">
    <text evidence="2">The sequence shown here is derived from an EMBL/GenBank/DDBJ whole genome shotgun (WGS) entry which is preliminary data.</text>
</comment>
<gene>
    <name evidence="2" type="ORF">F53441_13195</name>
</gene>
<dbReference type="InterPro" id="IPR011009">
    <property type="entry name" value="Kinase-like_dom_sf"/>
</dbReference>
<dbReference type="InterPro" id="IPR051678">
    <property type="entry name" value="AGP_Transferase"/>
</dbReference>
<evidence type="ECO:0000259" key="1">
    <source>
        <dbReference type="Pfam" id="PF01636"/>
    </source>
</evidence>
<dbReference type="PANTHER" id="PTHR21310:SF15">
    <property type="entry name" value="AMINOGLYCOSIDE PHOSPHOTRANSFERASE DOMAIN-CONTAINING PROTEIN"/>
    <property type="match status" value="1"/>
</dbReference>
<dbReference type="GO" id="GO:0016740">
    <property type="term" value="F:transferase activity"/>
    <property type="evidence" value="ECO:0007669"/>
    <property type="project" value="UniProtKB-KW"/>
</dbReference>
<evidence type="ECO:0000313" key="2">
    <source>
        <dbReference type="EMBL" id="KAF4436593.1"/>
    </source>
</evidence>
<dbReference type="InterPro" id="IPR002575">
    <property type="entry name" value="Aminoglycoside_PTrfase"/>
</dbReference>
<dbReference type="SUPFAM" id="SSF56112">
    <property type="entry name" value="Protein kinase-like (PK-like)"/>
    <property type="match status" value="1"/>
</dbReference>
<dbReference type="Proteomes" id="UP000605986">
    <property type="component" value="Unassembled WGS sequence"/>
</dbReference>
<dbReference type="AlphaFoldDB" id="A0A8H4NKQ0"/>
<organism evidence="2 3">
    <name type="scientific">Fusarium austroafricanum</name>
    <dbReference type="NCBI Taxonomy" id="2364996"/>
    <lineage>
        <taxon>Eukaryota</taxon>
        <taxon>Fungi</taxon>
        <taxon>Dikarya</taxon>
        <taxon>Ascomycota</taxon>
        <taxon>Pezizomycotina</taxon>
        <taxon>Sordariomycetes</taxon>
        <taxon>Hypocreomycetidae</taxon>
        <taxon>Hypocreales</taxon>
        <taxon>Nectriaceae</taxon>
        <taxon>Fusarium</taxon>
        <taxon>Fusarium concolor species complex</taxon>
    </lineage>
</organism>
<dbReference type="OrthoDB" id="2831558at2759"/>
<accession>A0A8H4NKQ0</accession>
<dbReference type="EMBL" id="JAADJG010000791">
    <property type="protein sequence ID" value="KAF4436593.1"/>
    <property type="molecule type" value="Genomic_DNA"/>
</dbReference>
<sequence>MAASSNNHAGFQTRLDYIHKLLSEPLFFSAKAIQYDPDFPFKYNNFVYRVTLPFDVKLPRRVTTASDLQPGCVPIPQDTKHLLIRLSNPDAASMHPETRVQNEVAMISLASQALHHIKPHIVPRVFGWGAASHHRLGWISQEFMPGDALAEPFAETMSLDQKKGILTQMATILKALQGYPLPETIQGWGGVTFDNSGAIVSAPMTSVGAGPWSSLQDSFRGRIEVALAKADNSPHLQGWRANGIRGRIHDFVERGLPERFSQLSSKDDRTIIHADFTPDNLLYDPATGRITALLDYDFSNILHPAYEFFRSFGTSGGQLFGWSSNPEAAALRNAKLTGQFPSPLPTPVASANGPGIDWELALAWETELQRLQVKRPSTISGVEGLADVDEVLGLLLPWRLTNEDFLRMNQDEGQRKALRRISEEQLVSLLEHMGF</sequence>
<proteinExistence type="predicted"/>
<keyword evidence="3" id="KW-1185">Reference proteome</keyword>
<feature type="domain" description="Aminoglycoside phosphotransferase" evidence="1">
    <location>
        <begin position="81"/>
        <end position="312"/>
    </location>
</feature>
<protein>
    <submittedName>
        <fullName evidence="2">Phosphotransferase enzyme family protein</fullName>
    </submittedName>
</protein>
<name>A0A8H4NKQ0_9HYPO</name>
<dbReference type="PANTHER" id="PTHR21310">
    <property type="entry name" value="AMINOGLYCOSIDE PHOSPHOTRANSFERASE-RELATED-RELATED"/>
    <property type="match status" value="1"/>
</dbReference>
<dbReference type="Gene3D" id="3.90.1200.10">
    <property type="match status" value="1"/>
</dbReference>
<evidence type="ECO:0000313" key="3">
    <source>
        <dbReference type="Proteomes" id="UP000605986"/>
    </source>
</evidence>
<dbReference type="Pfam" id="PF01636">
    <property type="entry name" value="APH"/>
    <property type="match status" value="1"/>
</dbReference>
<reference evidence="2" key="1">
    <citation type="submission" date="2020-01" db="EMBL/GenBank/DDBJ databases">
        <title>Identification and distribution of gene clusters putatively required for synthesis of sphingolipid metabolism inhibitors in phylogenetically diverse species of the filamentous fungus Fusarium.</title>
        <authorList>
            <person name="Kim H.-S."/>
            <person name="Busman M."/>
            <person name="Brown D.W."/>
            <person name="Divon H."/>
            <person name="Uhlig S."/>
            <person name="Proctor R.H."/>
        </authorList>
    </citation>
    <scope>NUCLEOTIDE SEQUENCE</scope>
    <source>
        <strain evidence="2">NRRL 53441</strain>
    </source>
</reference>
<keyword evidence="2" id="KW-0808">Transferase</keyword>